<gene>
    <name evidence="1" type="ORF">pRW7-1_235k_tetX_00104</name>
</gene>
<proteinExistence type="predicted"/>
<evidence type="ECO:0000313" key="1">
    <source>
        <dbReference type="EMBL" id="QIZ19511.1"/>
    </source>
</evidence>
<sequence length="102" mass="11405">MIFNTEVRLGFVAYGVRIEETDKVSSNNAVYIAFFLIKLNAFPAFSGRDGTVAKLAMRQPFVLFKGLTFQKLCLPGAFRPGDHHNKMLRPGLCVVHASPQYL</sequence>
<name>A0A6H1PY90_ECOLX</name>
<keyword evidence="1" id="KW-0614">Plasmid</keyword>
<organism evidence="1">
    <name type="scientific">Escherichia coli</name>
    <dbReference type="NCBI Taxonomy" id="562"/>
    <lineage>
        <taxon>Bacteria</taxon>
        <taxon>Pseudomonadati</taxon>
        <taxon>Pseudomonadota</taxon>
        <taxon>Gammaproteobacteria</taxon>
        <taxon>Enterobacterales</taxon>
        <taxon>Enterobacteriaceae</taxon>
        <taxon>Escherichia</taxon>
    </lineage>
</organism>
<reference evidence="1" key="1">
    <citation type="submission" date="2020-03" db="EMBL/GenBank/DDBJ databases">
        <title>Deciphering the structural diversity and classification of mobile tigecycline resistance gene tet(X)-bearing plasmidome among bacteria.</title>
        <authorList>
            <person name="Li R."/>
            <person name="Lu X."/>
            <person name="Peng K."/>
            <person name="Liu Z."/>
            <person name="Li Y."/>
            <person name="Liu Y."/>
            <person name="Xiao X."/>
            <person name="Wang Z."/>
        </authorList>
    </citation>
    <scope>NUCLEOTIDE SEQUENCE</scope>
    <source>
        <strain evidence="1">RW7-1</strain>
        <plasmid evidence="1">pRW7-1_235k_tetX</plasmid>
    </source>
</reference>
<dbReference type="EMBL" id="MT219825">
    <property type="protein sequence ID" value="QIZ19511.1"/>
    <property type="molecule type" value="Genomic_DNA"/>
</dbReference>
<accession>A0A6H1PY90</accession>
<protein>
    <submittedName>
        <fullName evidence="1">Uncharacterized protein</fullName>
    </submittedName>
</protein>
<dbReference type="AlphaFoldDB" id="A0A6H1PY90"/>
<geneLocation type="plasmid" evidence="1">
    <name>pRW7-1_235k_tetX</name>
</geneLocation>